<evidence type="ECO:0000313" key="3">
    <source>
        <dbReference type="Proteomes" id="UP000235777"/>
    </source>
</evidence>
<dbReference type="PANTHER" id="PTHR39569">
    <property type="entry name" value="INORGANIC TRIPHOSPHATASE"/>
    <property type="match status" value="1"/>
</dbReference>
<dbReference type="GO" id="GO:0050355">
    <property type="term" value="F:inorganic triphosphate phosphatase activity"/>
    <property type="evidence" value="ECO:0007669"/>
    <property type="project" value="InterPro"/>
</dbReference>
<dbReference type="Gene3D" id="2.40.320.10">
    <property type="entry name" value="Hypothetical Protein Pfu-838710-001"/>
    <property type="match status" value="1"/>
</dbReference>
<dbReference type="SUPFAM" id="SSF55154">
    <property type="entry name" value="CYTH-like phosphatases"/>
    <property type="match status" value="1"/>
</dbReference>
<sequence length="210" mass="22729">MGIEREIKLALPAEQADAAIRYFMERAGKAGRDVPLDNVYFDTPALALTQAKIALRLRRTPDGWLQTLKAAGRAEGGLHSRHEWEVPVAGEALEVDSLAAACDDAQALAVLRRAAPELIPLFRTSFTRRLWRLAVAGGARIEAAIDRGEVTADVNGEVRRAPISEIELELLHGDESALHALAADLSSKVPGLAPEDVNKAQRGYRLRAGV</sequence>
<dbReference type="InterPro" id="IPR039013">
    <property type="entry name" value="YgiF"/>
</dbReference>
<dbReference type="RefSeq" id="WP_018440330.1">
    <property type="nucleotide sequence ID" value="NZ_KB890170.1"/>
</dbReference>
<dbReference type="GO" id="GO:0046872">
    <property type="term" value="F:metal ion binding"/>
    <property type="evidence" value="ECO:0007669"/>
    <property type="project" value="TreeGrafter"/>
</dbReference>
<organism evidence="2 3">
    <name type="scientific">Trinickia symbiotica</name>
    <dbReference type="NCBI Taxonomy" id="863227"/>
    <lineage>
        <taxon>Bacteria</taxon>
        <taxon>Pseudomonadati</taxon>
        <taxon>Pseudomonadota</taxon>
        <taxon>Betaproteobacteria</taxon>
        <taxon>Burkholderiales</taxon>
        <taxon>Burkholderiaceae</taxon>
        <taxon>Trinickia</taxon>
    </lineage>
</organism>
<dbReference type="SMART" id="SM01118">
    <property type="entry name" value="CYTH"/>
    <property type="match status" value="1"/>
</dbReference>
<gene>
    <name evidence="2" type="ORF">C0Z20_22300</name>
</gene>
<feature type="domain" description="CYTH" evidence="1">
    <location>
        <begin position="2"/>
        <end position="210"/>
    </location>
</feature>
<evidence type="ECO:0000313" key="2">
    <source>
        <dbReference type="EMBL" id="PMS34765.1"/>
    </source>
</evidence>
<dbReference type="AlphaFoldDB" id="A0A2N7WZV7"/>
<name>A0A2N7WZV7_9BURK</name>
<dbReference type="PANTHER" id="PTHR39569:SF1">
    <property type="entry name" value="INORGANIC TRIPHOSPHATASE"/>
    <property type="match status" value="1"/>
</dbReference>
<keyword evidence="3" id="KW-1185">Reference proteome</keyword>
<reference evidence="2 3" key="1">
    <citation type="submission" date="2018-01" db="EMBL/GenBank/DDBJ databases">
        <title>Whole genome analyses suggest that Burkholderia sensu lato contains two further novel genera in the rhizoxinica-symbiotica group Mycetohabitans gen. nov., and Trinickia gen. nov.: implications for the evolution of diazotrophy and nodulation in the Burkholderiaceae.</title>
        <authorList>
            <person name="Estrada-de los Santos P."/>
            <person name="Palmer M."/>
            <person name="Chavez-Ramirez B."/>
            <person name="Beukes C."/>
            <person name="Steenkamp E.T."/>
            <person name="Hirsch A.M."/>
            <person name="Manyaka P."/>
            <person name="Maluk M."/>
            <person name="Lafos M."/>
            <person name="Crook M."/>
            <person name="Gross E."/>
            <person name="Simon M.F."/>
            <person name="Bueno dos Reis Junior F."/>
            <person name="Poole P.S."/>
            <person name="Venter S.N."/>
            <person name="James E.K."/>
        </authorList>
    </citation>
    <scope>NUCLEOTIDE SEQUENCE [LARGE SCALE GENOMIC DNA]</scope>
    <source>
        <strain evidence="2 3">JPY 581</strain>
    </source>
</reference>
<accession>A0A2N7WZV7</accession>
<dbReference type="STRING" id="863227.GCA_000373005_01776"/>
<protein>
    <submittedName>
        <fullName evidence="2">CYTH domain-containing protein</fullName>
    </submittedName>
</protein>
<proteinExistence type="predicted"/>
<dbReference type="Pfam" id="PF01928">
    <property type="entry name" value="CYTH"/>
    <property type="match status" value="1"/>
</dbReference>
<dbReference type="EMBL" id="PNYC01000015">
    <property type="protein sequence ID" value="PMS34765.1"/>
    <property type="molecule type" value="Genomic_DNA"/>
</dbReference>
<dbReference type="OrthoDB" id="3034217at2"/>
<dbReference type="CDD" id="cd07756">
    <property type="entry name" value="CYTH-like_Pase_CHAD"/>
    <property type="match status" value="1"/>
</dbReference>
<dbReference type="Proteomes" id="UP000235777">
    <property type="component" value="Unassembled WGS sequence"/>
</dbReference>
<evidence type="ECO:0000259" key="1">
    <source>
        <dbReference type="PROSITE" id="PS51707"/>
    </source>
</evidence>
<comment type="caution">
    <text evidence="2">The sequence shown here is derived from an EMBL/GenBank/DDBJ whole genome shotgun (WGS) entry which is preliminary data.</text>
</comment>
<dbReference type="PROSITE" id="PS51707">
    <property type="entry name" value="CYTH"/>
    <property type="match status" value="1"/>
</dbReference>
<dbReference type="InterPro" id="IPR023577">
    <property type="entry name" value="CYTH_domain"/>
</dbReference>
<dbReference type="InterPro" id="IPR033469">
    <property type="entry name" value="CYTH-like_dom_sf"/>
</dbReference>